<organism evidence="1 2">
    <name type="scientific">Trifolium subterraneum</name>
    <name type="common">Subterranean clover</name>
    <dbReference type="NCBI Taxonomy" id="3900"/>
    <lineage>
        <taxon>Eukaryota</taxon>
        <taxon>Viridiplantae</taxon>
        <taxon>Streptophyta</taxon>
        <taxon>Embryophyta</taxon>
        <taxon>Tracheophyta</taxon>
        <taxon>Spermatophyta</taxon>
        <taxon>Magnoliopsida</taxon>
        <taxon>eudicotyledons</taxon>
        <taxon>Gunneridae</taxon>
        <taxon>Pentapetalae</taxon>
        <taxon>rosids</taxon>
        <taxon>fabids</taxon>
        <taxon>Fabales</taxon>
        <taxon>Fabaceae</taxon>
        <taxon>Papilionoideae</taxon>
        <taxon>50 kb inversion clade</taxon>
        <taxon>NPAAA clade</taxon>
        <taxon>Hologalegina</taxon>
        <taxon>IRL clade</taxon>
        <taxon>Trifolieae</taxon>
        <taxon>Trifolium</taxon>
    </lineage>
</organism>
<dbReference type="SUPFAM" id="SSF50249">
    <property type="entry name" value="Nucleic acid-binding proteins"/>
    <property type="match status" value="1"/>
</dbReference>
<protein>
    <recommendedName>
        <fullName evidence="3">Replication factor A C-terminal domain-containing protein</fullName>
    </recommendedName>
</protein>
<proteinExistence type="predicted"/>
<accession>A0A2Z6MYP8</accession>
<dbReference type="AlphaFoldDB" id="A0A2Z6MYP8"/>
<sequence>MVGRERVYERNRVTTKFKVIELESNGMKLECTLFGPYVDDLDAYLQSGCTSNVVVLAQFLKVKMYNGKIQLQNAMNCTKLLFNPEIPEANSFKLKYRIKLRVIDETDSATFVLFDRDCCMLTKKTCSDLIEEMDRNSAGVEDDLATGVVQSELAAGVVQDLNSKFENVAAEEKCEDNGSVSKPIEVDPADCTPVKRGFVEVAYENDGASSRILKNIKIEKD</sequence>
<dbReference type="Proteomes" id="UP000242715">
    <property type="component" value="Unassembled WGS sequence"/>
</dbReference>
<name>A0A2Z6MYP8_TRISU</name>
<reference evidence="2" key="1">
    <citation type="journal article" date="2017" name="Front. Plant Sci.">
        <title>Climate Clever Clovers: New Paradigm to Reduce the Environmental Footprint of Ruminants by Breeding Low Methanogenic Forages Utilizing Haplotype Variation.</title>
        <authorList>
            <person name="Kaur P."/>
            <person name="Appels R."/>
            <person name="Bayer P.E."/>
            <person name="Keeble-Gagnere G."/>
            <person name="Wang J."/>
            <person name="Hirakawa H."/>
            <person name="Shirasawa K."/>
            <person name="Vercoe P."/>
            <person name="Stefanova K."/>
            <person name="Durmic Z."/>
            <person name="Nichols P."/>
            <person name="Revell C."/>
            <person name="Isobe S.N."/>
            <person name="Edwards D."/>
            <person name="Erskine W."/>
        </authorList>
    </citation>
    <scope>NUCLEOTIDE SEQUENCE [LARGE SCALE GENOMIC DNA]</scope>
    <source>
        <strain evidence="2">cv. Daliak</strain>
    </source>
</reference>
<keyword evidence="2" id="KW-1185">Reference proteome</keyword>
<gene>
    <name evidence="1" type="ORF">TSUD_165110</name>
</gene>
<evidence type="ECO:0000313" key="2">
    <source>
        <dbReference type="Proteomes" id="UP000242715"/>
    </source>
</evidence>
<dbReference type="Gene3D" id="2.40.50.140">
    <property type="entry name" value="Nucleic acid-binding proteins"/>
    <property type="match status" value="1"/>
</dbReference>
<dbReference type="OrthoDB" id="1435884at2759"/>
<evidence type="ECO:0008006" key="3">
    <source>
        <dbReference type="Google" id="ProtNLM"/>
    </source>
</evidence>
<evidence type="ECO:0000313" key="1">
    <source>
        <dbReference type="EMBL" id="GAU37708.1"/>
    </source>
</evidence>
<dbReference type="InterPro" id="IPR012340">
    <property type="entry name" value="NA-bd_OB-fold"/>
</dbReference>
<dbReference type="CDD" id="cd04481">
    <property type="entry name" value="RPA1_DBD_B_like"/>
    <property type="match status" value="1"/>
</dbReference>
<dbReference type="EMBL" id="DF973685">
    <property type="protein sequence ID" value="GAU37708.1"/>
    <property type="molecule type" value="Genomic_DNA"/>
</dbReference>